<evidence type="ECO:0000256" key="1">
    <source>
        <dbReference type="SAM" id="Phobius"/>
    </source>
</evidence>
<evidence type="ECO:0000313" key="2">
    <source>
        <dbReference type="EMBL" id="ACY95583.1"/>
    </source>
</evidence>
<accession>D1LHJ5</accession>
<name>D1LHJ5_ENTFL</name>
<geneLocation type="plasmid" evidence="2">
    <name>pBEE99</name>
</geneLocation>
<reference evidence="2" key="1">
    <citation type="submission" date="2009-09" db="EMBL/GenBank/DDBJ databases">
        <title>A novel conjugative plasmid from Enterococcus faecalis E99 confers resistance to ultraviolet radiation.</title>
        <authorList>
            <person name="Coburn P.S."/>
            <person name="Baghdayan A.S."/>
            <person name="Craig N."/>
            <person name="Burroughs A."/>
            <person name="Tendolkar P."/>
            <person name="Miller K."/>
            <person name="Najar F.Z."/>
            <person name="Shankar N."/>
        </authorList>
    </citation>
    <scope>NUCLEOTIDE SEQUENCE</scope>
    <source>
        <strain evidence="2">E99</strain>
        <plasmid evidence="2">pBEE99</plasmid>
    </source>
</reference>
<proteinExistence type="predicted"/>
<protein>
    <submittedName>
        <fullName evidence="2">Uncharacterized protein</fullName>
    </submittedName>
</protein>
<keyword evidence="1" id="KW-0472">Membrane</keyword>
<keyword evidence="1" id="KW-1133">Transmembrane helix</keyword>
<sequence length="56" mass="6600">MSNEDLKMKSDFSKKIFLLLLVASIIFLFFKNNIPNEITTMYMTFSLEVFKQNSID</sequence>
<keyword evidence="1" id="KW-0812">Transmembrane</keyword>
<organism evidence="2">
    <name type="scientific">Enterococcus faecalis</name>
    <name type="common">Streptococcus faecalis</name>
    <dbReference type="NCBI Taxonomy" id="1351"/>
    <lineage>
        <taxon>Bacteria</taxon>
        <taxon>Bacillati</taxon>
        <taxon>Bacillota</taxon>
        <taxon>Bacilli</taxon>
        <taxon>Lactobacillales</taxon>
        <taxon>Enterococcaceae</taxon>
        <taxon>Enterococcus</taxon>
    </lineage>
</organism>
<dbReference type="EMBL" id="GU046453">
    <property type="protein sequence ID" value="ACY95583.1"/>
    <property type="molecule type" value="Genomic_DNA"/>
</dbReference>
<feature type="transmembrane region" description="Helical" evidence="1">
    <location>
        <begin position="12"/>
        <end position="30"/>
    </location>
</feature>
<keyword evidence="2" id="KW-0614">Plasmid</keyword>
<dbReference type="AlphaFoldDB" id="D1LHJ5"/>